<dbReference type="AlphaFoldDB" id="A0A0U2YKR6"/>
<dbReference type="SUPFAM" id="SSF54593">
    <property type="entry name" value="Glyoxalase/Bleomycin resistance protein/Dihydroxybiphenyl dioxygenase"/>
    <property type="match status" value="2"/>
</dbReference>
<organism evidence="2 3">
    <name type="scientific">Planococcus rifietoensis</name>
    <dbReference type="NCBI Taxonomy" id="200991"/>
    <lineage>
        <taxon>Bacteria</taxon>
        <taxon>Bacillati</taxon>
        <taxon>Bacillota</taxon>
        <taxon>Bacilli</taxon>
        <taxon>Bacillales</taxon>
        <taxon>Caryophanaceae</taxon>
        <taxon>Planococcus</taxon>
    </lineage>
</organism>
<evidence type="ECO:0000259" key="1">
    <source>
        <dbReference type="PROSITE" id="PS51819"/>
    </source>
</evidence>
<dbReference type="EMBL" id="CP013659">
    <property type="protein sequence ID" value="ALS75210.1"/>
    <property type="molecule type" value="Genomic_DNA"/>
</dbReference>
<dbReference type="InterPro" id="IPR029068">
    <property type="entry name" value="Glyas_Bleomycin-R_OHBP_Dase"/>
</dbReference>
<dbReference type="KEGG" id="prt:AUC31_08245"/>
<evidence type="ECO:0000313" key="2">
    <source>
        <dbReference type="EMBL" id="ALS75210.1"/>
    </source>
</evidence>
<proteinExistence type="predicted"/>
<dbReference type="InterPro" id="IPR037523">
    <property type="entry name" value="VOC_core"/>
</dbReference>
<accession>A0A0U2YKR6</accession>
<dbReference type="CDD" id="cd16359">
    <property type="entry name" value="VOC_BsCatE_like_C"/>
    <property type="match status" value="1"/>
</dbReference>
<name>A0A0U2YKR6_9BACL</name>
<evidence type="ECO:0000313" key="3">
    <source>
        <dbReference type="Proteomes" id="UP000067683"/>
    </source>
</evidence>
<dbReference type="PROSITE" id="PS51819">
    <property type="entry name" value="VOC"/>
    <property type="match status" value="2"/>
</dbReference>
<reference evidence="2" key="1">
    <citation type="submission" date="2016-01" db="EMBL/GenBank/DDBJ databases">
        <title>Complete genome of Planococcus rifietoensis type strain M8.</title>
        <authorList>
            <person name="See-Too W.S."/>
        </authorList>
    </citation>
    <scope>NUCLEOTIDE SEQUENCE [LARGE SCALE GENOMIC DNA]</scope>
    <source>
        <strain evidence="2">M8</strain>
    </source>
</reference>
<dbReference type="STRING" id="200991.AUC31_08245"/>
<gene>
    <name evidence="2" type="ORF">AUC31_08245</name>
</gene>
<dbReference type="InterPro" id="IPR004360">
    <property type="entry name" value="Glyas_Fos-R_dOase_dom"/>
</dbReference>
<dbReference type="Pfam" id="PF00903">
    <property type="entry name" value="Glyoxalase"/>
    <property type="match status" value="2"/>
</dbReference>
<sequence>MSFHQKPVHYVESLALKVLDLKGMSRFYTEVLGFETIEEKENETVLGVSGQEILTLQSAPEFKAKAGRFAGLYHFAVLLPDRKELGKILLHLHELQIPIGSSDHQVSEALYLSDPEGNGIEIYRDREPGEWEWRGDQVHMTVDPLDVQEVAQASNGEKWSGMPAGTVLGHIHLHVSDLQAAHDFYTGAIGFGLVANLGNQALFVSDGNYHHHIGLNIWNGTGIPALPDQTAGLAHYVIRVADEQAQNAMRDRLQAYGADIHVDGAALETADPSGNRIRILTA</sequence>
<dbReference type="OrthoDB" id="9792626at2"/>
<protein>
    <submittedName>
        <fullName evidence="2">Glyoxalase</fullName>
    </submittedName>
</protein>
<dbReference type="Gene3D" id="3.10.180.10">
    <property type="entry name" value="2,3-Dihydroxybiphenyl 1,2-Dioxygenase, domain 1"/>
    <property type="match status" value="2"/>
</dbReference>
<dbReference type="RefSeq" id="WP_058381917.1">
    <property type="nucleotide sequence ID" value="NZ_CP013659.2"/>
</dbReference>
<feature type="domain" description="VOC" evidence="1">
    <location>
        <begin position="7"/>
        <end position="125"/>
    </location>
</feature>
<feature type="domain" description="VOC" evidence="1">
    <location>
        <begin position="167"/>
        <end position="282"/>
    </location>
</feature>
<dbReference type="Proteomes" id="UP000067683">
    <property type="component" value="Chromosome"/>
</dbReference>
<keyword evidence="3" id="KW-1185">Reference proteome</keyword>
<dbReference type="PANTHER" id="PTHR43279:SF1">
    <property type="entry name" value="CATECHOL-2,3-DIOXYGENASE"/>
    <property type="match status" value="1"/>
</dbReference>
<dbReference type="PANTHER" id="PTHR43279">
    <property type="entry name" value="CATECHOL-2,3-DIOXYGENASE"/>
    <property type="match status" value="1"/>
</dbReference>